<name>A0A3G9IF31_9ACTN</name>
<feature type="domain" description="Transcription regulator PadR C-terminal" evidence="2">
    <location>
        <begin position="93"/>
        <end position="175"/>
    </location>
</feature>
<evidence type="ECO:0000313" key="4">
    <source>
        <dbReference type="Proteomes" id="UP000271573"/>
    </source>
</evidence>
<dbReference type="AlphaFoldDB" id="A0A3G9IF31"/>
<dbReference type="Pfam" id="PF03551">
    <property type="entry name" value="PadR"/>
    <property type="match status" value="1"/>
</dbReference>
<reference evidence="3 4" key="1">
    <citation type="submission" date="2018-11" db="EMBL/GenBank/DDBJ databases">
        <title>Complete genome sequence of Nocardioides baekrokdamisoli strain KCTC 39748.</title>
        <authorList>
            <person name="Kang S.W."/>
            <person name="Lee K.C."/>
            <person name="Kim K.K."/>
            <person name="Kim J.S."/>
            <person name="Kim D.S."/>
            <person name="Ko S.H."/>
            <person name="Yang S.H."/>
            <person name="Shin Y.K."/>
            <person name="Lee J.S."/>
        </authorList>
    </citation>
    <scope>NUCLEOTIDE SEQUENCE [LARGE SCALE GENOMIC DNA]</scope>
    <source>
        <strain evidence="3 4">KCTC 39748</strain>
    </source>
</reference>
<dbReference type="Proteomes" id="UP000271573">
    <property type="component" value="Chromosome"/>
</dbReference>
<dbReference type="Pfam" id="PF10400">
    <property type="entry name" value="Vir_act_alpha_C"/>
    <property type="match status" value="1"/>
</dbReference>
<dbReference type="SUPFAM" id="SSF46785">
    <property type="entry name" value="Winged helix' DNA-binding domain"/>
    <property type="match status" value="1"/>
</dbReference>
<sequence length="177" mass="20272">MSHTCVVALEHALLVSLREHPASGSELARRFAKSIGFFWSATHQQIYKVLHRMAADGWIEGDADQARTTYTLTPLGDQVLADWISSPTPPEKTRNDLAVKMRAASFGDRTHLLSELAELVAEHRIRLAHYEAMQRRDYPDPSTLIDHELDQYLVLRGGIRMEEYWISWLTEYLEAHS</sequence>
<evidence type="ECO:0000313" key="3">
    <source>
        <dbReference type="EMBL" id="BBH17610.1"/>
    </source>
</evidence>
<dbReference type="InterPro" id="IPR018309">
    <property type="entry name" value="Tscrpt_reg_PadR_C"/>
</dbReference>
<evidence type="ECO:0000259" key="2">
    <source>
        <dbReference type="Pfam" id="PF10400"/>
    </source>
</evidence>
<dbReference type="KEGG" id="nbe:Back2_18970"/>
<proteinExistence type="predicted"/>
<keyword evidence="4" id="KW-1185">Reference proteome</keyword>
<dbReference type="InterPro" id="IPR036388">
    <property type="entry name" value="WH-like_DNA-bd_sf"/>
</dbReference>
<dbReference type="Gene3D" id="1.10.10.10">
    <property type="entry name" value="Winged helix-like DNA-binding domain superfamily/Winged helix DNA-binding domain"/>
    <property type="match status" value="1"/>
</dbReference>
<gene>
    <name evidence="3" type="ORF">Back2_18970</name>
</gene>
<feature type="domain" description="Transcription regulator PadR N-terminal" evidence="1">
    <location>
        <begin position="13"/>
        <end position="81"/>
    </location>
</feature>
<protein>
    <submittedName>
        <fullName evidence="3">PadR family transcriptional regulator</fullName>
    </submittedName>
</protein>
<dbReference type="InterPro" id="IPR005149">
    <property type="entry name" value="Tscrpt_reg_PadR_N"/>
</dbReference>
<evidence type="ECO:0000259" key="1">
    <source>
        <dbReference type="Pfam" id="PF03551"/>
    </source>
</evidence>
<organism evidence="3 4">
    <name type="scientific">Nocardioides baekrokdamisoli</name>
    <dbReference type="NCBI Taxonomy" id="1804624"/>
    <lineage>
        <taxon>Bacteria</taxon>
        <taxon>Bacillati</taxon>
        <taxon>Actinomycetota</taxon>
        <taxon>Actinomycetes</taxon>
        <taxon>Propionibacteriales</taxon>
        <taxon>Nocardioidaceae</taxon>
        <taxon>Nocardioides</taxon>
    </lineage>
</organism>
<dbReference type="Gene3D" id="6.10.140.190">
    <property type="match status" value="1"/>
</dbReference>
<accession>A0A3G9IF31</accession>
<dbReference type="PANTHER" id="PTHR43252">
    <property type="entry name" value="TRANSCRIPTIONAL REGULATOR YQJI"/>
    <property type="match status" value="1"/>
</dbReference>
<dbReference type="EMBL" id="AP019307">
    <property type="protein sequence ID" value="BBH17610.1"/>
    <property type="molecule type" value="Genomic_DNA"/>
</dbReference>
<dbReference type="PANTHER" id="PTHR43252:SF4">
    <property type="entry name" value="TRANSCRIPTIONAL REGULATORY PROTEIN"/>
    <property type="match status" value="1"/>
</dbReference>
<dbReference type="InterPro" id="IPR036390">
    <property type="entry name" value="WH_DNA-bd_sf"/>
</dbReference>